<protein>
    <submittedName>
        <fullName evidence="1">Uncharacterized protein</fullName>
    </submittedName>
</protein>
<evidence type="ECO:0000313" key="1">
    <source>
        <dbReference type="EMBL" id="AAX62119.1"/>
    </source>
</evidence>
<proteinExistence type="predicted"/>
<reference evidence="1" key="1">
    <citation type="submission" date="2005-03" db="EMBL/GenBank/DDBJ databases">
        <title>Partial sequence analysis of bacteriophage MZTP02.</title>
        <authorList>
            <person name="Liao W."/>
            <person name="Xue Q."/>
            <person name="Pang Y."/>
        </authorList>
    </citation>
    <scope>NUCLEOTIDE SEQUENCE</scope>
</reference>
<organism evidence="1">
    <name type="scientific">Bacillus thuringiensis phage MZTP02</name>
    <dbReference type="NCBI Taxonomy" id="311221"/>
    <lineage>
        <taxon>Viruses</taxon>
        <taxon>Duplodnaviria</taxon>
        <taxon>Heunggongvirae</taxon>
        <taxon>Uroviricota</taxon>
        <taxon>Caudoviricetes</taxon>
    </lineage>
</organism>
<name>Q56AS3_9CAUD</name>
<dbReference type="EMBL" id="AY973585">
    <property type="protein sequence ID" value="AAX62119.1"/>
    <property type="molecule type" value="Genomic_DNA"/>
</dbReference>
<accession>Q56AS3</accession>
<sequence>MFLSLAILNGLFVPCSFTRSSACCFMLSFNPKSSLISIFLRSEFFLSYFSR</sequence>